<keyword evidence="3" id="KW-1185">Reference proteome</keyword>
<dbReference type="Proteomes" id="UP001183390">
    <property type="component" value="Unassembled WGS sequence"/>
</dbReference>
<organism evidence="2 3">
    <name type="scientific">Nocardiopsis lambiniae</name>
    <dbReference type="NCBI Taxonomy" id="3075539"/>
    <lineage>
        <taxon>Bacteria</taxon>
        <taxon>Bacillati</taxon>
        <taxon>Actinomycetota</taxon>
        <taxon>Actinomycetes</taxon>
        <taxon>Streptosporangiales</taxon>
        <taxon>Nocardiopsidaceae</taxon>
        <taxon>Nocardiopsis</taxon>
    </lineage>
</organism>
<gene>
    <name evidence="2" type="ORF">RM479_21090</name>
</gene>
<name>A0ABU2ME73_9ACTN</name>
<feature type="compositionally biased region" description="Basic and acidic residues" evidence="1">
    <location>
        <begin position="41"/>
        <end position="50"/>
    </location>
</feature>
<sequence>MTTDPTPRMPDDLTPAERDAVLRQGRVIADQRAAGAPLLGDPDRDYRHGD</sequence>
<dbReference type="RefSeq" id="WP_311513501.1">
    <property type="nucleotide sequence ID" value="NZ_JAVREP010000016.1"/>
</dbReference>
<accession>A0ABU2ME73</accession>
<evidence type="ECO:0000313" key="2">
    <source>
        <dbReference type="EMBL" id="MDT0330922.1"/>
    </source>
</evidence>
<protein>
    <submittedName>
        <fullName evidence="2">Uncharacterized protein</fullName>
    </submittedName>
</protein>
<proteinExistence type="predicted"/>
<evidence type="ECO:0000256" key="1">
    <source>
        <dbReference type="SAM" id="MobiDB-lite"/>
    </source>
</evidence>
<evidence type="ECO:0000313" key="3">
    <source>
        <dbReference type="Proteomes" id="UP001183390"/>
    </source>
</evidence>
<feature type="region of interest" description="Disordered" evidence="1">
    <location>
        <begin position="30"/>
        <end position="50"/>
    </location>
</feature>
<dbReference type="EMBL" id="JAVREP010000016">
    <property type="protein sequence ID" value="MDT0330922.1"/>
    <property type="molecule type" value="Genomic_DNA"/>
</dbReference>
<comment type="caution">
    <text evidence="2">The sequence shown here is derived from an EMBL/GenBank/DDBJ whole genome shotgun (WGS) entry which is preliminary data.</text>
</comment>
<reference evidence="3" key="1">
    <citation type="submission" date="2023-07" db="EMBL/GenBank/DDBJ databases">
        <title>30 novel species of actinomycetes from the DSMZ collection.</title>
        <authorList>
            <person name="Nouioui I."/>
        </authorList>
    </citation>
    <scope>NUCLEOTIDE SEQUENCE [LARGE SCALE GENOMIC DNA]</scope>
    <source>
        <strain evidence="3">DSM 44743</strain>
    </source>
</reference>